<proteinExistence type="predicted"/>
<dbReference type="KEGG" id="glj:GKIL_2368"/>
<dbReference type="AlphaFoldDB" id="U5QLX0"/>
<evidence type="ECO:0000313" key="1">
    <source>
        <dbReference type="EMBL" id="AGY58614.1"/>
    </source>
</evidence>
<keyword evidence="2" id="KW-1185">Reference proteome</keyword>
<dbReference type="RefSeq" id="WP_023173788.1">
    <property type="nucleotide sequence ID" value="NC_022600.1"/>
</dbReference>
<reference evidence="1 2" key="1">
    <citation type="journal article" date="2013" name="PLoS ONE">
        <title>Cultivation and Complete Genome Sequencing of Gloeobacter kilaueensis sp. nov., from a Lava Cave in Kilauea Caldera, Hawai'i.</title>
        <authorList>
            <person name="Saw J.H."/>
            <person name="Schatz M."/>
            <person name="Brown M.V."/>
            <person name="Kunkel D.D."/>
            <person name="Foster J.S."/>
            <person name="Shick H."/>
            <person name="Christensen S."/>
            <person name="Hou S."/>
            <person name="Wan X."/>
            <person name="Donachie S.P."/>
        </authorList>
    </citation>
    <scope>NUCLEOTIDE SEQUENCE [LARGE SCALE GENOMIC DNA]</scope>
    <source>
        <strain evidence="2">JS</strain>
    </source>
</reference>
<evidence type="ECO:0000313" key="2">
    <source>
        <dbReference type="Proteomes" id="UP000017396"/>
    </source>
</evidence>
<dbReference type="STRING" id="1183438.GKIL_2368"/>
<organism evidence="1 2">
    <name type="scientific">Gloeobacter kilaueensis (strain ATCC BAA-2537 / CCAP 1431/1 / ULC 316 / JS1)</name>
    <dbReference type="NCBI Taxonomy" id="1183438"/>
    <lineage>
        <taxon>Bacteria</taxon>
        <taxon>Bacillati</taxon>
        <taxon>Cyanobacteriota</taxon>
        <taxon>Cyanophyceae</taxon>
        <taxon>Gloeobacterales</taxon>
        <taxon>Gloeobacteraceae</taxon>
        <taxon>Gloeobacter</taxon>
    </lineage>
</organism>
<dbReference type="EMBL" id="CP003587">
    <property type="protein sequence ID" value="AGY58614.1"/>
    <property type="molecule type" value="Genomic_DNA"/>
</dbReference>
<gene>
    <name evidence="1" type="ORF">GKIL_2368</name>
</gene>
<protein>
    <submittedName>
        <fullName evidence="1">Uncharacterized protein</fullName>
    </submittedName>
</protein>
<accession>U5QLX0</accession>
<name>U5QLX0_GLOK1</name>
<dbReference type="HOGENOM" id="CLU_3168584_0_0_3"/>
<sequence>MKSVEERSFDIEELKQYFFADRQPVEEFDLEAMRRHFDALLQRGAAR</sequence>
<dbReference type="Proteomes" id="UP000017396">
    <property type="component" value="Chromosome"/>
</dbReference>